<evidence type="ECO:0000259" key="1">
    <source>
        <dbReference type="Pfam" id="PF09346"/>
    </source>
</evidence>
<dbReference type="SUPFAM" id="SSF160631">
    <property type="entry name" value="SMI1/KNR4-like"/>
    <property type="match status" value="1"/>
</dbReference>
<dbReference type="Proteomes" id="UP000617743">
    <property type="component" value="Unassembled WGS sequence"/>
</dbReference>
<sequence>MTITEPLDHSIQRITKWIQSQPLAAPLNAPASDADITSLSQAIGIEIPSPLAALLRFSNGLDWYKLFPTGEGPMSCARIDRIYIRNTEIARQNEDPDWWRPEWIPFAERYEGHEGFLIDAGHPAHPILKYTEADYPRPYAPSMARLLHALAAALHGTQDNPELPFCGRSASVADGVIEWS</sequence>
<evidence type="ECO:0000313" key="2">
    <source>
        <dbReference type="EMBL" id="GGX06898.1"/>
    </source>
</evidence>
<protein>
    <recommendedName>
        <fullName evidence="1">Knr4/Smi1-like domain-containing protein</fullName>
    </recommendedName>
</protein>
<name>A0ABQ2XA57_9ACTN</name>
<evidence type="ECO:0000313" key="3">
    <source>
        <dbReference type="Proteomes" id="UP000617743"/>
    </source>
</evidence>
<gene>
    <name evidence="2" type="ORF">GCM10010383_41190</name>
</gene>
<dbReference type="InterPro" id="IPR018958">
    <property type="entry name" value="Knr4/Smi1-like_dom"/>
</dbReference>
<dbReference type="Pfam" id="PF09346">
    <property type="entry name" value="SMI1_KNR4"/>
    <property type="match status" value="1"/>
</dbReference>
<feature type="domain" description="Knr4/Smi1-like" evidence="1">
    <location>
        <begin position="30"/>
        <end position="147"/>
    </location>
</feature>
<accession>A0ABQ2XA57</accession>
<comment type="caution">
    <text evidence="2">The sequence shown here is derived from an EMBL/GenBank/DDBJ whole genome shotgun (WGS) entry which is preliminary data.</text>
</comment>
<dbReference type="InterPro" id="IPR037883">
    <property type="entry name" value="Knr4/Smi1-like_sf"/>
</dbReference>
<dbReference type="Gene3D" id="3.40.1580.10">
    <property type="entry name" value="SMI1/KNR4-like"/>
    <property type="match status" value="1"/>
</dbReference>
<dbReference type="RefSeq" id="WP_190051719.1">
    <property type="nucleotide sequence ID" value="NZ_BMWC01000005.1"/>
</dbReference>
<keyword evidence="3" id="KW-1185">Reference proteome</keyword>
<reference evidence="3" key="1">
    <citation type="journal article" date="2019" name="Int. J. Syst. Evol. Microbiol.">
        <title>The Global Catalogue of Microorganisms (GCM) 10K type strain sequencing project: providing services to taxonomists for standard genome sequencing and annotation.</title>
        <authorList>
            <consortium name="The Broad Institute Genomics Platform"/>
            <consortium name="The Broad Institute Genome Sequencing Center for Infectious Disease"/>
            <person name="Wu L."/>
            <person name="Ma J."/>
        </authorList>
    </citation>
    <scope>NUCLEOTIDE SEQUENCE [LARGE SCALE GENOMIC DNA]</scope>
    <source>
        <strain evidence="3">JCM 4866</strain>
    </source>
</reference>
<dbReference type="EMBL" id="BMWC01000005">
    <property type="protein sequence ID" value="GGX06898.1"/>
    <property type="molecule type" value="Genomic_DNA"/>
</dbReference>
<organism evidence="2 3">
    <name type="scientific">Streptomyces lomondensis</name>
    <dbReference type="NCBI Taxonomy" id="68229"/>
    <lineage>
        <taxon>Bacteria</taxon>
        <taxon>Bacillati</taxon>
        <taxon>Actinomycetota</taxon>
        <taxon>Actinomycetes</taxon>
        <taxon>Kitasatosporales</taxon>
        <taxon>Streptomycetaceae</taxon>
        <taxon>Streptomyces</taxon>
    </lineage>
</organism>
<proteinExistence type="predicted"/>